<keyword evidence="16" id="KW-1208">Phospholipid metabolism</keyword>
<dbReference type="GO" id="GO:0008715">
    <property type="term" value="F:CDP-diacylglycerol diphosphatase activity"/>
    <property type="evidence" value="ECO:0007669"/>
    <property type="project" value="UniProtKB-EC"/>
</dbReference>
<evidence type="ECO:0000256" key="4">
    <source>
        <dbReference type="ARBA" id="ARBA00005189"/>
    </source>
</evidence>
<comment type="subcellular location">
    <subcellularLocation>
        <location evidence="2">Cell membrane</location>
        <topology evidence="2">Single-pass membrane protein</topology>
    </subcellularLocation>
</comment>
<protein>
    <recommendedName>
        <fullName evidence="7">CDP-diacylglycerol pyrophosphatase</fullName>
        <ecNumber evidence="6">3.6.1.26</ecNumber>
    </recommendedName>
    <alternativeName>
        <fullName evidence="17">CDP-diacylglycerol phosphatidylhydrolase</fullName>
    </alternativeName>
    <alternativeName>
        <fullName evidence="18">CDP-diglyceride hydrolase</fullName>
    </alternativeName>
</protein>
<evidence type="ECO:0000256" key="18">
    <source>
        <dbReference type="ARBA" id="ARBA00032892"/>
    </source>
</evidence>
<accession>A0A7W6FWK7</accession>
<evidence type="ECO:0000256" key="14">
    <source>
        <dbReference type="ARBA" id="ARBA00023136"/>
    </source>
</evidence>
<evidence type="ECO:0000256" key="2">
    <source>
        <dbReference type="ARBA" id="ARBA00004162"/>
    </source>
</evidence>
<keyword evidence="20" id="KW-1185">Reference proteome</keyword>
<dbReference type="Gene3D" id="3.30.428.30">
    <property type="entry name" value="HIT family - CDH-like"/>
    <property type="match status" value="1"/>
</dbReference>
<evidence type="ECO:0000256" key="9">
    <source>
        <dbReference type="ARBA" id="ARBA00022516"/>
    </source>
</evidence>
<evidence type="ECO:0000313" key="19">
    <source>
        <dbReference type="EMBL" id="MBB3938281.1"/>
    </source>
</evidence>
<evidence type="ECO:0000256" key="5">
    <source>
        <dbReference type="ARBA" id="ARBA00006435"/>
    </source>
</evidence>
<evidence type="ECO:0000256" key="15">
    <source>
        <dbReference type="ARBA" id="ARBA00023209"/>
    </source>
</evidence>
<dbReference type="GO" id="GO:0008654">
    <property type="term" value="P:phospholipid biosynthetic process"/>
    <property type="evidence" value="ECO:0007669"/>
    <property type="project" value="UniProtKB-KW"/>
</dbReference>
<keyword evidence="13" id="KW-0443">Lipid metabolism</keyword>
<comment type="pathway">
    <text evidence="4">Lipid metabolism.</text>
</comment>
<comment type="pathway">
    <text evidence="3">Phospholipid metabolism; CDP-diacylglycerol degradation; phosphatidate from CDP-diacylglycerol: step 1/1.</text>
</comment>
<evidence type="ECO:0000256" key="10">
    <source>
        <dbReference type="ARBA" id="ARBA00022692"/>
    </source>
</evidence>
<evidence type="ECO:0000256" key="1">
    <source>
        <dbReference type="ARBA" id="ARBA00001007"/>
    </source>
</evidence>
<reference evidence="19 20" key="1">
    <citation type="submission" date="2020-08" db="EMBL/GenBank/DDBJ databases">
        <title>Genomic Encyclopedia of Type Strains, Phase IV (KMG-IV): sequencing the most valuable type-strain genomes for metagenomic binning, comparative biology and taxonomic classification.</title>
        <authorList>
            <person name="Goeker M."/>
        </authorList>
    </citation>
    <scope>NUCLEOTIDE SEQUENCE [LARGE SCALE GENOMIC DNA]</scope>
    <source>
        <strain evidence="19 20">DSM 25024</strain>
    </source>
</reference>
<evidence type="ECO:0000256" key="6">
    <source>
        <dbReference type="ARBA" id="ARBA00012375"/>
    </source>
</evidence>
<dbReference type="SUPFAM" id="SSF54197">
    <property type="entry name" value="HIT-like"/>
    <property type="match status" value="1"/>
</dbReference>
<sequence length="177" mass="19589">MTALAGISGIEDPRLIAANAPNFFADAWRERHWLLSPGNATVDPPNGFALGINSEFERSQDRLHIHMACLRPDVQRVLASRIVSLDLDRFAPLGFRLGGRWVWATRVDGADAMDFDPLRTLRDRMPEVKAQIGRQTLIVVRETLPTGEPTIVLLTNPASGQGRGSFAVERFIRSGCD</sequence>
<dbReference type="InterPro" id="IPR003763">
    <property type="entry name" value="CDP-diacylglyc_Pase"/>
</dbReference>
<evidence type="ECO:0000256" key="11">
    <source>
        <dbReference type="ARBA" id="ARBA00022801"/>
    </source>
</evidence>
<evidence type="ECO:0000256" key="17">
    <source>
        <dbReference type="ARBA" id="ARBA00032888"/>
    </source>
</evidence>
<keyword evidence="10" id="KW-0812">Transmembrane</keyword>
<keyword evidence="12" id="KW-1133">Transmembrane helix</keyword>
<comment type="caution">
    <text evidence="19">The sequence shown here is derived from an EMBL/GenBank/DDBJ whole genome shotgun (WGS) entry which is preliminary data.</text>
</comment>
<dbReference type="GO" id="GO:0005886">
    <property type="term" value="C:plasma membrane"/>
    <property type="evidence" value="ECO:0007669"/>
    <property type="project" value="UniProtKB-SubCell"/>
</dbReference>
<proteinExistence type="inferred from homology"/>
<evidence type="ECO:0000313" key="20">
    <source>
        <dbReference type="Proteomes" id="UP000531216"/>
    </source>
</evidence>
<dbReference type="GO" id="GO:0046342">
    <property type="term" value="P:CDP-diacylglycerol catabolic process"/>
    <property type="evidence" value="ECO:0007669"/>
    <property type="project" value="UniProtKB-UniPathway"/>
</dbReference>
<keyword evidence="15" id="KW-0594">Phospholipid biosynthesis</keyword>
<keyword evidence="11 19" id="KW-0378">Hydrolase</keyword>
<evidence type="ECO:0000256" key="7">
    <source>
        <dbReference type="ARBA" id="ARBA00019608"/>
    </source>
</evidence>
<evidence type="ECO:0000256" key="16">
    <source>
        <dbReference type="ARBA" id="ARBA00023264"/>
    </source>
</evidence>
<gene>
    <name evidence="19" type="ORF">GGR05_004452</name>
</gene>
<evidence type="ECO:0000256" key="12">
    <source>
        <dbReference type="ARBA" id="ARBA00022989"/>
    </source>
</evidence>
<comment type="catalytic activity">
    <reaction evidence="1">
        <text>a CDP-1,2-diacyl-sn-glycerol + H2O = a 1,2-diacyl-sn-glycero-3-phosphate + CMP + 2 H(+)</text>
        <dbReference type="Rhea" id="RHEA:15221"/>
        <dbReference type="ChEBI" id="CHEBI:15377"/>
        <dbReference type="ChEBI" id="CHEBI:15378"/>
        <dbReference type="ChEBI" id="CHEBI:58332"/>
        <dbReference type="ChEBI" id="CHEBI:58608"/>
        <dbReference type="ChEBI" id="CHEBI:60377"/>
        <dbReference type="EC" id="3.6.1.26"/>
    </reaction>
</comment>
<evidence type="ECO:0000256" key="13">
    <source>
        <dbReference type="ARBA" id="ARBA00023098"/>
    </source>
</evidence>
<keyword evidence="9" id="KW-0444">Lipid biosynthesis</keyword>
<dbReference type="InterPro" id="IPR036265">
    <property type="entry name" value="HIT-like_sf"/>
</dbReference>
<name>A0A7W6FWK7_9HYPH</name>
<organism evidence="19 20">
    <name type="scientific">Aureimonas phyllosphaerae</name>
    <dbReference type="NCBI Taxonomy" id="1166078"/>
    <lineage>
        <taxon>Bacteria</taxon>
        <taxon>Pseudomonadati</taxon>
        <taxon>Pseudomonadota</taxon>
        <taxon>Alphaproteobacteria</taxon>
        <taxon>Hyphomicrobiales</taxon>
        <taxon>Aurantimonadaceae</taxon>
        <taxon>Aureimonas</taxon>
    </lineage>
</organism>
<dbReference type="Pfam" id="PF02611">
    <property type="entry name" value="CDH"/>
    <property type="match status" value="1"/>
</dbReference>
<dbReference type="Proteomes" id="UP000531216">
    <property type="component" value="Unassembled WGS sequence"/>
</dbReference>
<dbReference type="AlphaFoldDB" id="A0A7W6FWK7"/>
<evidence type="ECO:0000256" key="8">
    <source>
        <dbReference type="ARBA" id="ARBA00022475"/>
    </source>
</evidence>
<evidence type="ECO:0000256" key="3">
    <source>
        <dbReference type="ARBA" id="ARBA00004927"/>
    </source>
</evidence>
<keyword evidence="14" id="KW-0472">Membrane</keyword>
<dbReference type="EMBL" id="JACIDO010000025">
    <property type="protein sequence ID" value="MBB3938281.1"/>
    <property type="molecule type" value="Genomic_DNA"/>
</dbReference>
<keyword evidence="8" id="KW-1003">Cell membrane</keyword>
<dbReference type="EC" id="3.6.1.26" evidence="6"/>
<comment type="similarity">
    <text evidence="5">Belongs to the Cdh family.</text>
</comment>
<dbReference type="UniPathway" id="UPA00609">
    <property type="reaction ID" value="UER00664"/>
</dbReference>